<name>A0A7K4AI09_METSH</name>
<evidence type="ECO:0000256" key="4">
    <source>
        <dbReference type="ARBA" id="ARBA00022519"/>
    </source>
</evidence>
<keyword evidence="2" id="KW-0813">Transport</keyword>
<dbReference type="CDD" id="cd13553">
    <property type="entry name" value="PBP2_NrtA_CpmA_like"/>
    <property type="match status" value="1"/>
</dbReference>
<keyword evidence="4" id="KW-0997">Cell inner membrane</keyword>
<dbReference type="PANTHER" id="PTHR30024:SF42">
    <property type="entry name" value="ALIPHATIC SULFONATES-BINDING PROTEIN-RELATED"/>
    <property type="match status" value="1"/>
</dbReference>
<evidence type="ECO:0000256" key="2">
    <source>
        <dbReference type="ARBA" id="ARBA00022448"/>
    </source>
</evidence>
<keyword evidence="5" id="KW-0472">Membrane</keyword>
<dbReference type="Gene3D" id="3.40.190.10">
    <property type="entry name" value="Periplasmic binding protein-like II"/>
    <property type="match status" value="2"/>
</dbReference>
<dbReference type="GeneID" id="10462155"/>
<accession>A0A7K4AI09</accession>
<dbReference type="InterPro" id="IPR044527">
    <property type="entry name" value="NrtA/CpmA_ABC-bd_dom"/>
</dbReference>
<dbReference type="Pfam" id="PF13379">
    <property type="entry name" value="NMT1_2"/>
    <property type="match status" value="1"/>
</dbReference>
<evidence type="ECO:0000256" key="3">
    <source>
        <dbReference type="ARBA" id="ARBA00022475"/>
    </source>
</evidence>
<comment type="subcellular location">
    <subcellularLocation>
        <location evidence="1">Endomembrane system</location>
    </subcellularLocation>
</comment>
<evidence type="ECO:0000313" key="7">
    <source>
        <dbReference type="Proteomes" id="UP000544742"/>
    </source>
</evidence>
<organism evidence="6 7">
    <name type="scientific">Methanothrix soehngenii</name>
    <name type="common">Methanosaeta concilii</name>
    <dbReference type="NCBI Taxonomy" id="2223"/>
    <lineage>
        <taxon>Archaea</taxon>
        <taxon>Methanobacteriati</taxon>
        <taxon>Methanobacteriota</taxon>
        <taxon>Stenosarchaea group</taxon>
        <taxon>Methanomicrobia</taxon>
        <taxon>Methanotrichales</taxon>
        <taxon>Methanotrichaceae</taxon>
        <taxon>Methanothrix</taxon>
    </lineage>
</organism>
<evidence type="ECO:0000313" key="6">
    <source>
        <dbReference type="EMBL" id="NLJ22565.1"/>
    </source>
</evidence>
<dbReference type="EMBL" id="JAAYUN010000095">
    <property type="protein sequence ID" value="NLJ22565.1"/>
    <property type="molecule type" value="Genomic_DNA"/>
</dbReference>
<proteinExistence type="predicted"/>
<dbReference type="PROSITE" id="PS51257">
    <property type="entry name" value="PROKAR_LIPOPROTEIN"/>
    <property type="match status" value="1"/>
</dbReference>
<evidence type="ECO:0000256" key="5">
    <source>
        <dbReference type="ARBA" id="ARBA00023136"/>
    </source>
</evidence>
<dbReference type="GO" id="GO:0012505">
    <property type="term" value="C:endomembrane system"/>
    <property type="evidence" value="ECO:0007669"/>
    <property type="project" value="UniProtKB-SubCell"/>
</dbReference>
<dbReference type="Proteomes" id="UP000544742">
    <property type="component" value="Unassembled WGS sequence"/>
</dbReference>
<gene>
    <name evidence="6" type="ORF">GX426_05600</name>
</gene>
<sequence>MRKFVLIATLAAVVVLTLGCISPPEKTESTNLTENSAGITTLRIGYQPSTHQIAEMVASEMGWWAEDLSPFGITEIKEFEFPTGVPEMQAMVAGELDIAYVGTAPPISAIAAGLPAKIVAAVNIKGSDLVVRPDLAYSGPESLEGLSIGTFPPGSIQDTVMKKWLTDNGVEVSEVDIKAMDPGPAMSALSAGRIDGVFLPHPAPSIVELNGKGKVVVASGEMWPDHACCSLVVTDKLIQEQPELVEQIIKTHIKATEYINTHPKEAAEIYSRKTNANITEIEHSIENWDGEWVSDPNLQIPSTVEYARVDYEMKYTQRELTEEDLFDTSFYERVS</sequence>
<evidence type="ECO:0000256" key="1">
    <source>
        <dbReference type="ARBA" id="ARBA00004308"/>
    </source>
</evidence>
<protein>
    <submittedName>
        <fullName evidence="6">ABC transporter substrate-binding protein</fullName>
    </submittedName>
</protein>
<comment type="caution">
    <text evidence="6">The sequence shown here is derived from an EMBL/GenBank/DDBJ whole genome shotgun (WGS) entry which is preliminary data.</text>
</comment>
<keyword evidence="3" id="KW-1003">Cell membrane</keyword>
<dbReference type="AlphaFoldDB" id="A0A7K4AI09"/>
<dbReference type="PANTHER" id="PTHR30024">
    <property type="entry name" value="ALIPHATIC SULFONATES-BINDING PROTEIN-RELATED"/>
    <property type="match status" value="1"/>
</dbReference>
<dbReference type="SUPFAM" id="SSF53850">
    <property type="entry name" value="Periplasmic binding protein-like II"/>
    <property type="match status" value="1"/>
</dbReference>
<dbReference type="RefSeq" id="WP_052297612.1">
    <property type="nucleotide sequence ID" value="NZ_CAJYDL010000001.1"/>
</dbReference>
<reference evidence="6 7" key="1">
    <citation type="journal article" date="2020" name="Biotechnol. Biofuels">
        <title>New insights from the biogas microbiome by comprehensive genome-resolved metagenomics of nearly 1600 species originating from multiple anaerobic digesters.</title>
        <authorList>
            <person name="Campanaro S."/>
            <person name="Treu L."/>
            <person name="Rodriguez-R L.M."/>
            <person name="Kovalovszki A."/>
            <person name="Ziels R.M."/>
            <person name="Maus I."/>
            <person name="Zhu X."/>
            <person name="Kougias P.G."/>
            <person name="Basile A."/>
            <person name="Luo G."/>
            <person name="Schluter A."/>
            <person name="Konstantinidis K.T."/>
            <person name="Angelidaki I."/>
        </authorList>
    </citation>
    <scope>NUCLEOTIDE SEQUENCE [LARGE SCALE GENOMIC DNA]</scope>
    <source>
        <strain evidence="6">AS27yjCOA_157</strain>
    </source>
</reference>